<dbReference type="Pfam" id="PF00004">
    <property type="entry name" value="AAA"/>
    <property type="match status" value="1"/>
</dbReference>
<evidence type="ECO:0000259" key="5">
    <source>
        <dbReference type="SMART" id="SM00382"/>
    </source>
</evidence>
<feature type="domain" description="AAA+ ATPase" evidence="5">
    <location>
        <begin position="246"/>
        <end position="382"/>
    </location>
</feature>
<keyword evidence="2" id="KW-0067">ATP-binding</keyword>
<evidence type="ECO:0000256" key="1">
    <source>
        <dbReference type="ARBA" id="ARBA00022741"/>
    </source>
</evidence>
<dbReference type="PATRIC" id="fig|991778.3.peg.5446"/>
<organism evidence="6 7">
    <name type="scientific">Rhodopirellula baltica WH47</name>
    <dbReference type="NCBI Taxonomy" id="991778"/>
    <lineage>
        <taxon>Bacteria</taxon>
        <taxon>Pseudomonadati</taxon>
        <taxon>Planctomycetota</taxon>
        <taxon>Planctomycetia</taxon>
        <taxon>Pirellulales</taxon>
        <taxon>Pirellulaceae</taxon>
        <taxon>Rhodopirellula</taxon>
    </lineage>
</organism>
<keyword evidence="1" id="KW-0547">Nucleotide-binding</keyword>
<proteinExistence type="inferred from homology"/>
<gene>
    <name evidence="6" type="ORF">RBWH47_05702</name>
</gene>
<evidence type="ECO:0000313" key="6">
    <source>
        <dbReference type="EMBL" id="EGF24942.1"/>
    </source>
</evidence>
<comment type="similarity">
    <text evidence="3">Belongs to the AAA ATPase family. Highly divergent.</text>
</comment>
<dbReference type="SUPFAM" id="SSF52540">
    <property type="entry name" value="P-loop containing nucleoside triphosphate hydrolases"/>
    <property type="match status" value="1"/>
</dbReference>
<dbReference type="Gene3D" id="3.40.50.300">
    <property type="entry name" value="P-loop containing nucleotide triphosphate hydrolases"/>
    <property type="match status" value="1"/>
</dbReference>
<dbReference type="SMART" id="SM00382">
    <property type="entry name" value="AAA"/>
    <property type="match status" value="1"/>
</dbReference>
<dbReference type="PANTHER" id="PTHR42960:SF1">
    <property type="entry name" value="YCF46 PROTEIN"/>
    <property type="match status" value="1"/>
</dbReference>
<dbReference type="GO" id="GO:0005524">
    <property type="term" value="F:ATP binding"/>
    <property type="evidence" value="ECO:0007669"/>
    <property type="project" value="UniProtKB-KW"/>
</dbReference>
<dbReference type="AlphaFoldDB" id="F2AZI7"/>
<dbReference type="RefSeq" id="WP_007329047.1">
    <property type="nucleotide sequence ID" value="NZ_AFAR01000259.1"/>
</dbReference>
<dbReference type="InterPro" id="IPR052381">
    <property type="entry name" value="AAA_domain_protein"/>
</dbReference>
<dbReference type="InterPro" id="IPR027417">
    <property type="entry name" value="P-loop_NTPase"/>
</dbReference>
<evidence type="ECO:0000256" key="2">
    <source>
        <dbReference type="ARBA" id="ARBA00022840"/>
    </source>
</evidence>
<evidence type="ECO:0000256" key="3">
    <source>
        <dbReference type="ARBA" id="ARBA00038088"/>
    </source>
</evidence>
<accession>F2AZI7</accession>
<dbReference type="InterPro" id="IPR003959">
    <property type="entry name" value="ATPase_AAA_core"/>
</dbReference>
<dbReference type="Proteomes" id="UP000006222">
    <property type="component" value="Unassembled WGS sequence"/>
</dbReference>
<sequence>MSLTTRMRELVDACFSGIYLHSHEHEDAISELALLCGVEQWSLSTWDIDRGLSPRLADAEDPLAAIHAFQNREGEGTNILVLQNFHRFLQSAEIVQAIHHVVVAGKTTRNIVVILSPVVQLPVELATLFVTVEHPRPNRRQLLEIARGVAVDDEERPADDQMTPILNAASGLTRLEAENAFSLSLVRHQRLEPEAIWEIKTQTLKNSGLLTLHRGGNGFDSLGGLSSLKEFTRRALLRSDSDRSVRARGVMLLSPPGCGKSEFCKCLGTEVGRPVLTLDVGSLLGSLVGQSEERTRQALRTIDAMAPCVMMIDEVEKAFSGASGSANDSGVSSRMMGTFLTWLNDHESDVFVVCTANDVKRLPPEFSRAERFDGVFFLDLPGRTQKDEIWRLYRNQFGIASDESTPDDDQWTGAEIKSCCRLAALLDVSLIEASKNVVPVAKTSSESIGRLRQWANGRCLSSDHSGLFLASSGSSSKRRGSRSDPSNN</sequence>
<evidence type="ECO:0000313" key="7">
    <source>
        <dbReference type="Proteomes" id="UP000006222"/>
    </source>
</evidence>
<evidence type="ECO:0000256" key="4">
    <source>
        <dbReference type="ARBA" id="ARBA00040480"/>
    </source>
</evidence>
<dbReference type="PANTHER" id="PTHR42960">
    <property type="entry name" value="YCF46 PROTEIN"/>
    <property type="match status" value="1"/>
</dbReference>
<name>F2AZI7_RHOBT</name>
<dbReference type="EMBL" id="AFAR01000259">
    <property type="protein sequence ID" value="EGF24942.1"/>
    <property type="molecule type" value="Genomic_DNA"/>
</dbReference>
<protein>
    <recommendedName>
        <fullName evidence="4">Uncharacterized AAA domain-containing protein ycf46</fullName>
    </recommendedName>
</protein>
<dbReference type="InterPro" id="IPR003593">
    <property type="entry name" value="AAA+_ATPase"/>
</dbReference>
<dbReference type="GO" id="GO:0016887">
    <property type="term" value="F:ATP hydrolysis activity"/>
    <property type="evidence" value="ECO:0007669"/>
    <property type="project" value="InterPro"/>
</dbReference>
<comment type="caution">
    <text evidence="6">The sequence shown here is derived from an EMBL/GenBank/DDBJ whole genome shotgun (WGS) entry which is preliminary data.</text>
</comment>
<reference evidence="6 7" key="1">
    <citation type="journal article" date="2013" name="Mar. Genomics">
        <title>Expression of sulfatases in Rhodopirellula baltica and the diversity of sulfatases in the genus Rhodopirellula.</title>
        <authorList>
            <person name="Wegner C.E."/>
            <person name="Richter-Heitmann T."/>
            <person name="Klindworth A."/>
            <person name="Klockow C."/>
            <person name="Richter M."/>
            <person name="Achstetter T."/>
            <person name="Glockner F.O."/>
            <person name="Harder J."/>
        </authorList>
    </citation>
    <scope>NUCLEOTIDE SEQUENCE [LARGE SCALE GENOMIC DNA]</scope>
    <source>
        <strain evidence="6 7">WH47</strain>
    </source>
</reference>